<sequence length="60" mass="6700">MQLKQANEGKIKPQFKGNIHIQTTPEIHQKIYVAAEKPGVDVKSWINEVLTNAAEKAIDS</sequence>
<reference evidence="2" key="1">
    <citation type="submission" date="2019-02" db="EMBL/GenBank/DDBJ databases">
        <title>Draft genome sequence of Sphaerospermopsis reniformis NIES-1949.</title>
        <authorList>
            <person name="Yamaguchi H."/>
            <person name="Suzuki S."/>
            <person name="Kawachi M."/>
        </authorList>
    </citation>
    <scope>NUCLEOTIDE SEQUENCE [LARGE SCALE GENOMIC DNA]</scope>
    <source>
        <strain evidence="2">NIES-1949</strain>
    </source>
</reference>
<evidence type="ECO:0000313" key="2">
    <source>
        <dbReference type="Proteomes" id="UP000300142"/>
    </source>
</evidence>
<accession>A0A479ZY15</accession>
<dbReference type="RefSeq" id="WP_137666901.1">
    <property type="nucleotide sequence ID" value="NZ_BJCE01000034.1"/>
</dbReference>
<dbReference type="InterPro" id="IPR008651">
    <property type="entry name" value="Uncharacterised_HicB"/>
</dbReference>
<keyword evidence="2" id="KW-1185">Reference proteome</keyword>
<comment type="caution">
    <text evidence="1">The sequence shown here is derived from an EMBL/GenBank/DDBJ whole genome shotgun (WGS) entry which is preliminary data.</text>
</comment>
<gene>
    <name evidence="1" type="primary">hicB</name>
    <name evidence="1" type="ORF">SR1949_14560</name>
</gene>
<proteinExistence type="predicted"/>
<dbReference type="Pfam" id="PF05534">
    <property type="entry name" value="HicB"/>
    <property type="match status" value="1"/>
</dbReference>
<dbReference type="Proteomes" id="UP000300142">
    <property type="component" value="Unassembled WGS sequence"/>
</dbReference>
<protein>
    <submittedName>
        <fullName evidence="1">HicB family protein</fullName>
    </submittedName>
</protein>
<evidence type="ECO:0000313" key="1">
    <source>
        <dbReference type="EMBL" id="GCL36353.1"/>
    </source>
</evidence>
<name>A0A479ZY15_9CYAN</name>
<dbReference type="AlphaFoldDB" id="A0A479ZY15"/>
<organism evidence="1 2">
    <name type="scientific">Sphaerospermopsis reniformis</name>
    <dbReference type="NCBI Taxonomy" id="531300"/>
    <lineage>
        <taxon>Bacteria</taxon>
        <taxon>Bacillati</taxon>
        <taxon>Cyanobacteriota</taxon>
        <taxon>Cyanophyceae</taxon>
        <taxon>Nostocales</taxon>
        <taxon>Aphanizomenonaceae</taxon>
        <taxon>Sphaerospermopsis</taxon>
    </lineage>
</organism>
<dbReference type="EMBL" id="BJCE01000034">
    <property type="protein sequence ID" value="GCL36353.1"/>
    <property type="molecule type" value="Genomic_DNA"/>
</dbReference>